<dbReference type="AlphaFoldDB" id="A0A857DDL7"/>
<evidence type="ECO:0000256" key="3">
    <source>
        <dbReference type="ARBA" id="ARBA00023004"/>
    </source>
</evidence>
<sequence>MAMSGLDIYKLTPKTNCKECGFPTCMAFAMKVAAGGVEISKCSHMSDDAMAKLSESTAPLMKIVTFGKGEAECKLGGETVLFRHEKTFVNRNRFAVLLSDAMSQEQIDAKIANMKNVDYVRIGEEMKAEIAALQYVGNKDAYLALINKVKASGLKVAYMLVCADVSVLKDALELVKDELPIVFGANSNNYQEMVALVKELKLPLGLKAPSLSELYDLVENVQKLDYKELLLDISNASAREAFTNAVQIRRTALKEQDRTFGYPSVVFVNELAKGDKFMEVALASLFTMKYGSLIVMDDMDYTRALPLFGLRQNIYTDPQKPMRVEPEFYPINNPGDNSPVLITVDFALTYFVVSGEVERSKVPAWMGIPDAGGYSVLTAWAAGKFSGSVIAKFIKESGIESKTKCRKLIIPGKVAVLKGDIQDSLPDWEVIIGPDEAMHLPKFLRTMEGIN</sequence>
<evidence type="ECO:0000313" key="7">
    <source>
        <dbReference type="Proteomes" id="UP000430508"/>
    </source>
</evidence>
<gene>
    <name evidence="6" type="ORF">GQ588_00920</name>
</gene>
<dbReference type="NCBIfam" id="NF003195">
    <property type="entry name" value="PRK04165.1"/>
    <property type="match status" value="1"/>
</dbReference>
<protein>
    <submittedName>
        <fullName evidence="6">Acetyl-CoA decarbonylase/synthase complex subunit gamma</fullName>
    </submittedName>
</protein>
<name>A0A857DDL7_9FIRM</name>
<keyword evidence="4" id="KW-0411">Iron-sulfur</keyword>
<accession>A0A857DDL7</accession>
<dbReference type="PANTHER" id="PTHR36214">
    <property type="match status" value="1"/>
</dbReference>
<evidence type="ECO:0000256" key="2">
    <source>
        <dbReference type="ARBA" id="ARBA00022723"/>
    </source>
</evidence>
<dbReference type="EMBL" id="CP046996">
    <property type="protein sequence ID" value="QGZ99333.1"/>
    <property type="molecule type" value="Genomic_DNA"/>
</dbReference>
<dbReference type="Gene3D" id="3.20.20.20">
    <property type="entry name" value="Dihydropteroate synthase-like"/>
    <property type="match status" value="1"/>
</dbReference>
<dbReference type="Pfam" id="PF03599">
    <property type="entry name" value="CdhD"/>
    <property type="match status" value="1"/>
</dbReference>
<evidence type="ECO:0000259" key="5">
    <source>
        <dbReference type="PROSITE" id="PS51656"/>
    </source>
</evidence>
<organism evidence="6 7">
    <name type="scientific">Dehalobacter restrictus</name>
    <dbReference type="NCBI Taxonomy" id="55583"/>
    <lineage>
        <taxon>Bacteria</taxon>
        <taxon>Bacillati</taxon>
        <taxon>Bacillota</taxon>
        <taxon>Clostridia</taxon>
        <taxon>Eubacteriales</taxon>
        <taxon>Desulfitobacteriaceae</taxon>
        <taxon>Dehalobacter</taxon>
    </lineage>
</organism>
<dbReference type="InterPro" id="IPR011005">
    <property type="entry name" value="Dihydropteroate_synth-like_sf"/>
</dbReference>
<dbReference type="InterPro" id="IPR007202">
    <property type="entry name" value="4Fe-4S_dom"/>
</dbReference>
<dbReference type="PROSITE" id="PS51656">
    <property type="entry name" value="4FE4S"/>
    <property type="match status" value="1"/>
</dbReference>
<evidence type="ECO:0000256" key="4">
    <source>
        <dbReference type="ARBA" id="ARBA00023014"/>
    </source>
</evidence>
<feature type="domain" description="4Fe-4S" evidence="5">
    <location>
        <begin position="1"/>
        <end position="59"/>
    </location>
</feature>
<evidence type="ECO:0000256" key="1">
    <source>
        <dbReference type="ARBA" id="ARBA00022485"/>
    </source>
</evidence>
<proteinExistence type="predicted"/>
<keyword evidence="3" id="KW-0408">Iron</keyword>
<dbReference type="GO" id="GO:0051539">
    <property type="term" value="F:4 iron, 4 sulfur cluster binding"/>
    <property type="evidence" value="ECO:0007669"/>
    <property type="project" value="UniProtKB-KW"/>
</dbReference>
<dbReference type="Gene3D" id="3.40.50.11600">
    <property type="match status" value="1"/>
</dbReference>
<keyword evidence="2" id="KW-0479">Metal-binding</keyword>
<dbReference type="Pfam" id="PF04060">
    <property type="entry name" value="FeS"/>
    <property type="match status" value="1"/>
</dbReference>
<reference evidence="6 7" key="1">
    <citation type="submission" date="2019-12" db="EMBL/GenBank/DDBJ databases">
        <title>Sequence classification of anaerobic respiratory reductive dehalogenases: First we see many, then we see few.</title>
        <authorList>
            <person name="Molenda O."/>
            <person name="Puentes Jacome L.A."/>
            <person name="Cao X."/>
            <person name="Nesbo C.L."/>
            <person name="Tang S."/>
            <person name="Morson N."/>
            <person name="Patron J."/>
            <person name="Lomheim L."/>
            <person name="Wishart D.S."/>
            <person name="Edwards E.A."/>
        </authorList>
    </citation>
    <scope>NUCLEOTIDE SEQUENCE [LARGE SCALE GENOMIC DNA]</scope>
    <source>
        <strain evidence="6 7">12DCA</strain>
    </source>
</reference>
<dbReference type="GO" id="GO:0046872">
    <property type="term" value="F:metal ion binding"/>
    <property type="evidence" value="ECO:0007669"/>
    <property type="project" value="UniProtKB-KW"/>
</dbReference>
<keyword evidence="1" id="KW-0004">4Fe-4S</keyword>
<evidence type="ECO:0000313" key="6">
    <source>
        <dbReference type="EMBL" id="QGZ99333.1"/>
    </source>
</evidence>
<dbReference type="InterPro" id="IPR016041">
    <property type="entry name" value="Ac-CoA_synth_d_su_TIM-brl"/>
</dbReference>
<dbReference type="InterPro" id="IPR051069">
    <property type="entry name" value="ACDS_complex_subunit"/>
</dbReference>
<dbReference type="PANTHER" id="PTHR36214:SF3">
    <property type="entry name" value="ACETYL-COA DECARBONYLASE_SYNTHASE COMPLEX SUBUNIT GAMMA"/>
    <property type="match status" value="1"/>
</dbReference>
<dbReference type="RefSeq" id="WP_025204937.1">
    <property type="nucleotide sequence ID" value="NZ_CP046996.1"/>
</dbReference>
<dbReference type="Proteomes" id="UP000430508">
    <property type="component" value="Chromosome"/>
</dbReference>